<protein>
    <recommendedName>
        <fullName evidence="3">Nucleolar protein 10</fullName>
    </recommendedName>
</protein>
<gene>
    <name evidence="12" type="ORF">HOLleu_24318</name>
</gene>
<evidence type="ECO:0000313" key="13">
    <source>
        <dbReference type="Proteomes" id="UP001152320"/>
    </source>
</evidence>
<dbReference type="SMART" id="SM00320">
    <property type="entry name" value="WD40"/>
    <property type="match status" value="3"/>
</dbReference>
<feature type="compositionally biased region" description="Polar residues" evidence="8">
    <location>
        <begin position="625"/>
        <end position="640"/>
    </location>
</feature>
<dbReference type="GO" id="GO:0030686">
    <property type="term" value="C:90S preribosome"/>
    <property type="evidence" value="ECO:0007669"/>
    <property type="project" value="TreeGrafter"/>
</dbReference>
<proteinExistence type="inferred from homology"/>
<evidence type="ECO:0000256" key="1">
    <source>
        <dbReference type="ARBA" id="ARBA00004604"/>
    </source>
</evidence>
<keyword evidence="4" id="KW-0853">WD repeat</keyword>
<evidence type="ECO:0000256" key="3">
    <source>
        <dbReference type="ARBA" id="ARBA00015517"/>
    </source>
</evidence>
<dbReference type="Pfam" id="PF23097">
    <property type="entry name" value="NOL10_2nd"/>
    <property type="match status" value="1"/>
</dbReference>
<feature type="domain" description="Nucleolar protein 10-like N-terminal" evidence="11">
    <location>
        <begin position="1"/>
        <end position="364"/>
    </location>
</feature>
<dbReference type="OrthoDB" id="273340at2759"/>
<feature type="region of interest" description="Disordered" evidence="8">
    <location>
        <begin position="521"/>
        <end position="549"/>
    </location>
</feature>
<keyword evidence="6" id="KW-0539">Nucleus</keyword>
<dbReference type="AlphaFoldDB" id="A0A9Q1H680"/>
<dbReference type="InterPro" id="IPR040382">
    <property type="entry name" value="NOL10/Enp2"/>
</dbReference>
<dbReference type="EMBL" id="JAIZAY010000011">
    <property type="protein sequence ID" value="KAJ8033930.1"/>
    <property type="molecule type" value="Genomic_DNA"/>
</dbReference>
<dbReference type="GO" id="GO:0032040">
    <property type="term" value="C:small-subunit processome"/>
    <property type="evidence" value="ECO:0007669"/>
    <property type="project" value="TreeGrafter"/>
</dbReference>
<evidence type="ECO:0000259" key="10">
    <source>
        <dbReference type="Pfam" id="PF23097"/>
    </source>
</evidence>
<accession>A0A9Q1H680</accession>
<feature type="domain" description="NUC153" evidence="9">
    <location>
        <begin position="479"/>
        <end position="505"/>
    </location>
</feature>
<dbReference type="InterPro" id="IPR056550">
    <property type="entry name" value="NOL10_2nd"/>
</dbReference>
<dbReference type="InterPro" id="IPR001680">
    <property type="entry name" value="WD40_rpt"/>
</dbReference>
<dbReference type="Pfam" id="PF08159">
    <property type="entry name" value="NUC153"/>
    <property type="match status" value="1"/>
</dbReference>
<evidence type="ECO:0000256" key="2">
    <source>
        <dbReference type="ARBA" id="ARBA00005264"/>
    </source>
</evidence>
<dbReference type="InterPro" id="IPR056551">
    <property type="entry name" value="Beta-prop_NOL10_N"/>
</dbReference>
<keyword evidence="13" id="KW-1185">Reference proteome</keyword>
<reference evidence="12" key="1">
    <citation type="submission" date="2021-10" db="EMBL/GenBank/DDBJ databases">
        <title>Tropical sea cucumber genome reveals ecological adaptation and Cuvierian tubules defense mechanism.</title>
        <authorList>
            <person name="Chen T."/>
        </authorList>
    </citation>
    <scope>NUCLEOTIDE SEQUENCE</scope>
    <source>
        <strain evidence="12">Nanhai2018</strain>
        <tissue evidence="12">Muscle</tissue>
    </source>
</reference>
<dbReference type="Pfam" id="PF23098">
    <property type="entry name" value="Beta-prop_NOL10_N"/>
    <property type="match status" value="1"/>
</dbReference>
<dbReference type="GO" id="GO:0000462">
    <property type="term" value="P:maturation of SSU-rRNA from tricistronic rRNA transcript (SSU-rRNA, 5.8S rRNA, LSU-rRNA)"/>
    <property type="evidence" value="ECO:0007669"/>
    <property type="project" value="TreeGrafter"/>
</dbReference>
<comment type="similarity">
    <text evidence="2">Belongs to the WD repeat NOL10/ENP2 family.</text>
</comment>
<dbReference type="SUPFAM" id="SSF50978">
    <property type="entry name" value="WD40 repeat-like"/>
    <property type="match status" value="1"/>
</dbReference>
<dbReference type="FunFam" id="2.130.10.10:FF:001909">
    <property type="entry name" value="WD repeat, SAM and U-box domain-containing protein"/>
    <property type="match status" value="1"/>
</dbReference>
<dbReference type="Proteomes" id="UP001152320">
    <property type="component" value="Chromosome 11"/>
</dbReference>
<evidence type="ECO:0000256" key="5">
    <source>
        <dbReference type="ARBA" id="ARBA00022737"/>
    </source>
</evidence>
<feature type="region of interest" description="Disordered" evidence="8">
    <location>
        <begin position="581"/>
        <end position="677"/>
    </location>
</feature>
<organism evidence="12 13">
    <name type="scientific">Holothuria leucospilota</name>
    <name type="common">Black long sea cucumber</name>
    <name type="synonym">Mertensiothuria leucospilota</name>
    <dbReference type="NCBI Taxonomy" id="206669"/>
    <lineage>
        <taxon>Eukaryota</taxon>
        <taxon>Metazoa</taxon>
        <taxon>Echinodermata</taxon>
        <taxon>Eleutherozoa</taxon>
        <taxon>Echinozoa</taxon>
        <taxon>Holothuroidea</taxon>
        <taxon>Aspidochirotacea</taxon>
        <taxon>Aspidochirotida</taxon>
        <taxon>Holothuriidae</taxon>
        <taxon>Holothuria</taxon>
    </lineage>
</organism>
<feature type="compositionally biased region" description="Acidic residues" evidence="8">
    <location>
        <begin position="539"/>
        <end position="548"/>
    </location>
</feature>
<keyword evidence="7" id="KW-0175">Coiled coil</keyword>
<evidence type="ECO:0000256" key="7">
    <source>
        <dbReference type="SAM" id="Coils"/>
    </source>
</evidence>
<keyword evidence="5" id="KW-0677">Repeat</keyword>
<evidence type="ECO:0000259" key="9">
    <source>
        <dbReference type="Pfam" id="PF08159"/>
    </source>
</evidence>
<feature type="compositionally biased region" description="Basic residues" evidence="8">
    <location>
        <begin position="657"/>
        <end position="677"/>
    </location>
</feature>
<feature type="domain" description="Nucleolar protein 10-like second" evidence="10">
    <location>
        <begin position="369"/>
        <end position="417"/>
    </location>
</feature>
<evidence type="ECO:0000259" key="11">
    <source>
        <dbReference type="Pfam" id="PF23098"/>
    </source>
</evidence>
<comment type="subcellular location">
    <subcellularLocation>
        <location evidence="1">Nucleus</location>
        <location evidence="1">Nucleolus</location>
    </subcellularLocation>
</comment>
<evidence type="ECO:0000256" key="6">
    <source>
        <dbReference type="ARBA" id="ARBA00023242"/>
    </source>
</evidence>
<comment type="caution">
    <text evidence="12">The sequence shown here is derived from an EMBL/GenBank/DDBJ whole genome shotgun (WGS) entry which is preliminary data.</text>
</comment>
<feature type="coiled-coil region" evidence="7">
    <location>
        <begin position="553"/>
        <end position="580"/>
    </location>
</feature>
<dbReference type="PANTHER" id="PTHR14927:SF0">
    <property type="entry name" value="NUCLEOLAR PROTEIN 10"/>
    <property type="match status" value="1"/>
</dbReference>
<dbReference type="PANTHER" id="PTHR14927">
    <property type="entry name" value="NUCLEOLAR PROTEIN 10"/>
    <property type="match status" value="1"/>
</dbReference>
<dbReference type="InterPro" id="IPR015943">
    <property type="entry name" value="WD40/YVTN_repeat-like_dom_sf"/>
</dbReference>
<evidence type="ECO:0000256" key="8">
    <source>
        <dbReference type="SAM" id="MobiDB-lite"/>
    </source>
</evidence>
<evidence type="ECO:0000256" key="4">
    <source>
        <dbReference type="ARBA" id="ARBA00022574"/>
    </source>
</evidence>
<feature type="compositionally biased region" description="Basic and acidic residues" evidence="8">
    <location>
        <begin position="641"/>
        <end position="656"/>
    </location>
</feature>
<dbReference type="InterPro" id="IPR012580">
    <property type="entry name" value="NUC153"/>
</dbReference>
<evidence type="ECO:0000313" key="12">
    <source>
        <dbReference type="EMBL" id="KAJ8033930.1"/>
    </source>
</evidence>
<sequence length="677" mass="77650">MQVSNTNNVKVYNLSTGKSLPAWLSDRKKRALQNADSDLKNRIELIQDFEMPIVSNCVRVSEDGQHIVAAGIYKPRVRCYDVSQLSLKFERGLDAEVVKLHILSEDYSKLVFMQCDRYVEFHTRFGVHHRLRIPRVGRDLAYHEPSCDLFFVGTSPEIYRFNLEQGRFLRPFTSKATAINCCGINPAHHLFAAGTAEGRVTCWDPRMREQVGELDCALSSVTMETEINKVPGVTALKFKDTLRFAVGTSTGQVLLYDLRSNKPILVKDHRYQLPIKSIHFKPDMDLVLSADKKSLKMWNETTTKPFVTIEPEADINDVCLVPNSGLILKANEAPKMSIYFTPSLGPAPKWCSFLDNLTEELEENPQSEVYDDYKFVTKTELDGLGLSHLIGSSLLRAYMHGYFMDIRLYHKAKSIADPFAYENYKKNLIQKKIEEARANRVKKIKKLPKVNAALALKLQDEEEMQKSTKVKSSSGILQDNRFAALFENPDFQVDEASEEYRMVKPLISKNQKRLDKEIASAQQVQVDNQMEMEGRPSSDEESSSDDDKEWLTEMREQRKKIKQEKRIRDLKQEMAEASKTRMYEINEGEGSKAIQSREIQKRNKKLSRKSLGDRISYGDGKVSSKDTNFLSNSHSTTFHLKTNEKNQKQREADRLHHQERKKLRRSAGALSKKKCKP</sequence>
<name>A0A9Q1H680_HOLLE</name>
<dbReference type="Gene3D" id="2.130.10.10">
    <property type="entry name" value="YVTN repeat-like/Quinoprotein amine dehydrogenase"/>
    <property type="match status" value="2"/>
</dbReference>
<dbReference type="InterPro" id="IPR036322">
    <property type="entry name" value="WD40_repeat_dom_sf"/>
</dbReference>